<evidence type="ECO:0000313" key="9">
    <source>
        <dbReference type="Proteomes" id="UP000612055"/>
    </source>
</evidence>
<dbReference type="PROSITE" id="PS51186">
    <property type="entry name" value="GNAT"/>
    <property type="match status" value="1"/>
</dbReference>
<keyword evidence="4 6" id="KW-0012">Acyltransferase</keyword>
<comment type="caution">
    <text evidence="8">The sequence shown here is derived from an EMBL/GenBank/DDBJ whole genome shotgun (WGS) entry which is preliminary data.</text>
</comment>
<dbReference type="InterPro" id="IPR016181">
    <property type="entry name" value="Acyl_CoA_acyltransferase"/>
</dbReference>
<dbReference type="PANTHER" id="PTHR13355:SF11">
    <property type="entry name" value="GLUCOSAMINE 6-PHOSPHATE N-ACETYLTRANSFERASE"/>
    <property type="match status" value="1"/>
</dbReference>
<dbReference type="EMBL" id="JAEHOE010000203">
    <property type="protein sequence ID" value="KAG2482745.1"/>
    <property type="molecule type" value="Genomic_DNA"/>
</dbReference>
<accession>A0A835XG72</accession>
<comment type="similarity">
    <text evidence="2 6">Belongs to the acetyltransferase family. GNA1 subfamily.</text>
</comment>
<dbReference type="Pfam" id="PF00583">
    <property type="entry name" value="Acetyltransf_1"/>
    <property type="match status" value="1"/>
</dbReference>
<comment type="catalytic activity">
    <reaction evidence="5 6">
        <text>D-glucosamine 6-phosphate + acetyl-CoA = N-acetyl-D-glucosamine 6-phosphate + CoA + H(+)</text>
        <dbReference type="Rhea" id="RHEA:10292"/>
        <dbReference type="ChEBI" id="CHEBI:15378"/>
        <dbReference type="ChEBI" id="CHEBI:57287"/>
        <dbReference type="ChEBI" id="CHEBI:57288"/>
        <dbReference type="ChEBI" id="CHEBI:57513"/>
        <dbReference type="ChEBI" id="CHEBI:58725"/>
        <dbReference type="EC" id="2.3.1.4"/>
    </reaction>
</comment>
<evidence type="ECO:0000256" key="6">
    <source>
        <dbReference type="RuleBase" id="RU365086"/>
    </source>
</evidence>
<evidence type="ECO:0000313" key="8">
    <source>
        <dbReference type="EMBL" id="KAG2482745.1"/>
    </source>
</evidence>
<comment type="pathway">
    <text evidence="1 6">Nucleotide-sugar biosynthesis; UDP-N-acetyl-alpha-D-glucosamine biosynthesis; N-acetyl-alpha-D-glucosamine 1-phosphate from alpha-D-glucosamine 6-phosphate (route I): step 1/2.</text>
</comment>
<evidence type="ECO:0000256" key="2">
    <source>
        <dbReference type="ARBA" id="ARBA00006048"/>
    </source>
</evidence>
<dbReference type="Gene3D" id="3.40.630.30">
    <property type="match status" value="1"/>
</dbReference>
<dbReference type="SUPFAM" id="SSF55729">
    <property type="entry name" value="Acyl-CoA N-acyltransferases (Nat)"/>
    <property type="match status" value="1"/>
</dbReference>
<evidence type="ECO:0000259" key="7">
    <source>
        <dbReference type="PROSITE" id="PS51186"/>
    </source>
</evidence>
<dbReference type="PANTHER" id="PTHR13355">
    <property type="entry name" value="GLUCOSAMINE 6-PHOSPHATE N-ACETYLTRANSFERASE"/>
    <property type="match status" value="1"/>
</dbReference>
<dbReference type="GO" id="GO:0006048">
    <property type="term" value="P:UDP-N-acetylglucosamine biosynthetic process"/>
    <property type="evidence" value="ECO:0007669"/>
    <property type="project" value="UniProtKB-UniRule"/>
</dbReference>
<evidence type="ECO:0000256" key="4">
    <source>
        <dbReference type="ARBA" id="ARBA00023315"/>
    </source>
</evidence>
<dbReference type="AlphaFoldDB" id="A0A835XG72"/>
<dbReference type="InterPro" id="IPR039143">
    <property type="entry name" value="GNPNAT1-like"/>
</dbReference>
<evidence type="ECO:0000256" key="5">
    <source>
        <dbReference type="ARBA" id="ARBA00048964"/>
    </source>
</evidence>
<protein>
    <recommendedName>
        <fullName evidence="6">Glucosamine 6-phosphate N-acetyltransferase</fullName>
        <ecNumber evidence="6">2.3.1.4</ecNumber>
    </recommendedName>
</protein>
<dbReference type="EC" id="2.3.1.4" evidence="6"/>
<organism evidence="8 9">
    <name type="scientific">Edaphochlamys debaryana</name>
    <dbReference type="NCBI Taxonomy" id="47281"/>
    <lineage>
        <taxon>Eukaryota</taxon>
        <taxon>Viridiplantae</taxon>
        <taxon>Chlorophyta</taxon>
        <taxon>core chlorophytes</taxon>
        <taxon>Chlorophyceae</taxon>
        <taxon>CS clade</taxon>
        <taxon>Chlamydomonadales</taxon>
        <taxon>Chlamydomonadales incertae sedis</taxon>
        <taxon>Edaphochlamys</taxon>
    </lineage>
</organism>
<keyword evidence="3 6" id="KW-0808">Transferase</keyword>
<keyword evidence="9" id="KW-1185">Reference proteome</keyword>
<name>A0A835XG72_9CHLO</name>
<dbReference type="FunFam" id="3.40.630.30:FF:000105">
    <property type="entry name" value="Glucosamine 6-phosphate N-acetyltransferase"/>
    <property type="match status" value="1"/>
</dbReference>
<dbReference type="Proteomes" id="UP000612055">
    <property type="component" value="Unassembled WGS sequence"/>
</dbReference>
<proteinExistence type="inferred from homology"/>
<sequence length="149" mass="16630">MAAAQEYTVRKLEAGDFDKGFLQVLGHLTTVGDVSREVFEEQMRRRDASGAYHTVVIEDQGRVVATASMVVELKFIHGCSKVGHIEDVVVHPGMRGKRLGLMLVEALIEAARADGCYKVILDCAESNQAFYEKAGLQRKEVQMVRYLDR</sequence>
<comment type="subunit">
    <text evidence="6">Homodimer.</text>
</comment>
<dbReference type="CDD" id="cd04301">
    <property type="entry name" value="NAT_SF"/>
    <property type="match status" value="1"/>
</dbReference>
<dbReference type="UniPathway" id="UPA00113">
    <property type="reaction ID" value="UER00529"/>
</dbReference>
<dbReference type="OrthoDB" id="10039976at2759"/>
<reference evidence="8" key="1">
    <citation type="journal article" date="2020" name="bioRxiv">
        <title>Comparative genomics of Chlamydomonas.</title>
        <authorList>
            <person name="Craig R.J."/>
            <person name="Hasan A.R."/>
            <person name="Ness R.W."/>
            <person name="Keightley P.D."/>
        </authorList>
    </citation>
    <scope>NUCLEOTIDE SEQUENCE</scope>
    <source>
        <strain evidence="8">CCAP 11/70</strain>
    </source>
</reference>
<evidence type="ECO:0000256" key="1">
    <source>
        <dbReference type="ARBA" id="ARBA00004832"/>
    </source>
</evidence>
<evidence type="ECO:0000256" key="3">
    <source>
        <dbReference type="ARBA" id="ARBA00022679"/>
    </source>
</evidence>
<feature type="domain" description="N-acetyltransferase" evidence="7">
    <location>
        <begin position="7"/>
        <end position="149"/>
    </location>
</feature>
<dbReference type="InterPro" id="IPR000182">
    <property type="entry name" value="GNAT_dom"/>
</dbReference>
<dbReference type="GO" id="GO:0004343">
    <property type="term" value="F:glucosamine 6-phosphate N-acetyltransferase activity"/>
    <property type="evidence" value="ECO:0007669"/>
    <property type="project" value="UniProtKB-UniRule"/>
</dbReference>
<gene>
    <name evidence="8" type="ORF">HYH03_018339</name>
</gene>